<sequence>MPQTTAERPRRNEKSRQAILTAALQLAGEVGYTKLSIEAIAARAGVGKQTIYRWWPSKAAVLFDAVLALSTNDAGETTLPDTGDLEADLRTVLHATVRELNDPGYDRSMRSLTVALLEDEGLAAEYRRNLAQRMHEVKKDRLRSAQLAGHVAEDVDLDAAVEMIFGPLMNRWLTRSGPITPEYADTILTTALNGLRPRG</sequence>
<dbReference type="InterPro" id="IPR009057">
    <property type="entry name" value="Homeodomain-like_sf"/>
</dbReference>
<dbReference type="Gene3D" id="1.10.357.10">
    <property type="entry name" value="Tetracycline Repressor, domain 2"/>
    <property type="match status" value="1"/>
</dbReference>
<dbReference type="Proteomes" id="UP000469185">
    <property type="component" value="Unassembled WGS sequence"/>
</dbReference>
<dbReference type="GO" id="GO:0000976">
    <property type="term" value="F:transcription cis-regulatory region binding"/>
    <property type="evidence" value="ECO:0007669"/>
    <property type="project" value="TreeGrafter"/>
</dbReference>
<evidence type="ECO:0000313" key="6">
    <source>
        <dbReference type="EMBL" id="NED94804.1"/>
    </source>
</evidence>
<keyword evidence="3" id="KW-0804">Transcription</keyword>
<dbReference type="PANTHER" id="PTHR30055">
    <property type="entry name" value="HTH-TYPE TRANSCRIPTIONAL REGULATOR RUTR"/>
    <property type="match status" value="1"/>
</dbReference>
<name>A0A6N9YIL2_9ACTN</name>
<keyword evidence="2 4" id="KW-0238">DNA-binding</keyword>
<dbReference type="PANTHER" id="PTHR30055:SF148">
    <property type="entry name" value="TETR-FAMILY TRANSCRIPTIONAL REGULATOR"/>
    <property type="match status" value="1"/>
</dbReference>
<dbReference type="InterPro" id="IPR050109">
    <property type="entry name" value="HTH-type_TetR-like_transc_reg"/>
</dbReference>
<protein>
    <submittedName>
        <fullName evidence="6">TetR/AcrR family transcriptional regulator</fullName>
    </submittedName>
</protein>
<dbReference type="AlphaFoldDB" id="A0A6N9YIL2"/>
<evidence type="ECO:0000256" key="1">
    <source>
        <dbReference type="ARBA" id="ARBA00023015"/>
    </source>
</evidence>
<evidence type="ECO:0000256" key="2">
    <source>
        <dbReference type="ARBA" id="ARBA00023125"/>
    </source>
</evidence>
<keyword evidence="1" id="KW-0805">Transcription regulation</keyword>
<dbReference type="RefSeq" id="WP_163816854.1">
    <property type="nucleotide sequence ID" value="NZ_JAAGOB010000002.1"/>
</dbReference>
<dbReference type="InterPro" id="IPR001647">
    <property type="entry name" value="HTH_TetR"/>
</dbReference>
<gene>
    <name evidence="6" type="ORF">G1H11_05715</name>
</gene>
<dbReference type="SUPFAM" id="SSF46689">
    <property type="entry name" value="Homeodomain-like"/>
    <property type="match status" value="1"/>
</dbReference>
<dbReference type="Gene3D" id="1.10.10.60">
    <property type="entry name" value="Homeodomain-like"/>
    <property type="match status" value="1"/>
</dbReference>
<evidence type="ECO:0000313" key="7">
    <source>
        <dbReference type="Proteomes" id="UP000469185"/>
    </source>
</evidence>
<dbReference type="Pfam" id="PF00440">
    <property type="entry name" value="TetR_N"/>
    <property type="match status" value="1"/>
</dbReference>
<dbReference type="PROSITE" id="PS50977">
    <property type="entry name" value="HTH_TETR_2"/>
    <property type="match status" value="1"/>
</dbReference>
<dbReference type="InterPro" id="IPR036271">
    <property type="entry name" value="Tet_transcr_reg_TetR-rel_C_sf"/>
</dbReference>
<evidence type="ECO:0000256" key="3">
    <source>
        <dbReference type="ARBA" id="ARBA00023163"/>
    </source>
</evidence>
<feature type="domain" description="HTH tetR-type" evidence="5">
    <location>
        <begin position="13"/>
        <end position="73"/>
    </location>
</feature>
<dbReference type="SUPFAM" id="SSF48498">
    <property type="entry name" value="Tetracyclin repressor-like, C-terminal domain"/>
    <property type="match status" value="1"/>
</dbReference>
<reference evidence="6 7" key="1">
    <citation type="submission" date="2020-02" db="EMBL/GenBank/DDBJ databases">
        <authorList>
            <person name="Li X.-J."/>
            <person name="Feng X.-M."/>
        </authorList>
    </citation>
    <scope>NUCLEOTIDE SEQUENCE [LARGE SCALE GENOMIC DNA]</scope>
    <source>
        <strain evidence="6 7">CGMCC 4.7225</strain>
    </source>
</reference>
<dbReference type="EMBL" id="JAAGOB010000002">
    <property type="protein sequence ID" value="NED94804.1"/>
    <property type="molecule type" value="Genomic_DNA"/>
</dbReference>
<keyword evidence="7" id="KW-1185">Reference proteome</keyword>
<dbReference type="PRINTS" id="PR00455">
    <property type="entry name" value="HTHTETR"/>
</dbReference>
<evidence type="ECO:0000259" key="5">
    <source>
        <dbReference type="PROSITE" id="PS50977"/>
    </source>
</evidence>
<organism evidence="6 7">
    <name type="scientific">Phytoactinopolyspora alkaliphila</name>
    <dbReference type="NCBI Taxonomy" id="1783498"/>
    <lineage>
        <taxon>Bacteria</taxon>
        <taxon>Bacillati</taxon>
        <taxon>Actinomycetota</taxon>
        <taxon>Actinomycetes</taxon>
        <taxon>Jiangellales</taxon>
        <taxon>Jiangellaceae</taxon>
        <taxon>Phytoactinopolyspora</taxon>
    </lineage>
</organism>
<accession>A0A6N9YIL2</accession>
<dbReference type="GO" id="GO:0003700">
    <property type="term" value="F:DNA-binding transcription factor activity"/>
    <property type="evidence" value="ECO:0007669"/>
    <property type="project" value="TreeGrafter"/>
</dbReference>
<proteinExistence type="predicted"/>
<dbReference type="InterPro" id="IPR011075">
    <property type="entry name" value="TetR_C"/>
</dbReference>
<feature type="DNA-binding region" description="H-T-H motif" evidence="4">
    <location>
        <begin position="36"/>
        <end position="55"/>
    </location>
</feature>
<dbReference type="Pfam" id="PF16859">
    <property type="entry name" value="TetR_C_11"/>
    <property type="match status" value="1"/>
</dbReference>
<evidence type="ECO:0000256" key="4">
    <source>
        <dbReference type="PROSITE-ProRule" id="PRU00335"/>
    </source>
</evidence>
<comment type="caution">
    <text evidence="6">The sequence shown here is derived from an EMBL/GenBank/DDBJ whole genome shotgun (WGS) entry which is preliminary data.</text>
</comment>